<reference evidence="2 3" key="1">
    <citation type="submission" date="2019-10" db="EMBL/GenBank/DDBJ databases">
        <authorList>
            <person name="Palmer J.M."/>
        </authorList>
    </citation>
    <scope>NUCLEOTIDE SEQUENCE [LARGE SCALE GENOMIC DNA]</scope>
    <source>
        <strain evidence="2 3">TWF718</strain>
    </source>
</reference>
<feature type="compositionally biased region" description="Low complexity" evidence="1">
    <location>
        <begin position="397"/>
        <end position="420"/>
    </location>
</feature>
<dbReference type="Proteomes" id="UP001313282">
    <property type="component" value="Unassembled WGS sequence"/>
</dbReference>
<evidence type="ECO:0000313" key="3">
    <source>
        <dbReference type="Proteomes" id="UP001313282"/>
    </source>
</evidence>
<gene>
    <name evidence="2" type="ORF">TWF718_005790</name>
</gene>
<name>A0AAN8N8A1_9PEZI</name>
<evidence type="ECO:0000256" key="1">
    <source>
        <dbReference type="SAM" id="MobiDB-lite"/>
    </source>
</evidence>
<proteinExistence type="predicted"/>
<organism evidence="2 3">
    <name type="scientific">Orbilia javanica</name>
    <dbReference type="NCBI Taxonomy" id="47235"/>
    <lineage>
        <taxon>Eukaryota</taxon>
        <taxon>Fungi</taxon>
        <taxon>Dikarya</taxon>
        <taxon>Ascomycota</taxon>
        <taxon>Pezizomycotina</taxon>
        <taxon>Orbiliomycetes</taxon>
        <taxon>Orbiliales</taxon>
        <taxon>Orbiliaceae</taxon>
        <taxon>Orbilia</taxon>
    </lineage>
</organism>
<sequence length="450" mass="49769">MEDTPPVGGYKCLRNLKLTSDGDGNDPWNWDQLRILDWMERVANGTEYPDLEESTADGSGDTLPELRDILHELRRLGKRSNVKKDSRVHDDDGADFVDDEMKLDPWQHILRETNLNWKGKEDENAASKFLVLGNKVHKSSSYFNCYDLLGLFLTLVGVGPSAVEIGSLDAWNFFVPLTALFGRWCNKIAGVDNVKASNTTIKPEFLMAFMARAKDPRGTRTNGVEQPPTVYQCTWVWSNGTPRFWLGSSFPNCVGKKTTTGSGWKPSVKKARYDQLVNHPMVKAVIEPEYSATTSPNTKESPTGTLFGNCGETYPFVNILREYGDEITNGGTVFGLALDKSFMANTTGSTNDINYISTEIRKSLKKPCNNCKYILEGLNWKDENFMRETTPLDVPFGGEPVTGPTPSTPSKPTGDSGSSPALEAVLTQLHTGGTAPSHPESAYRDVPVYV</sequence>
<feature type="region of interest" description="Disordered" evidence="1">
    <location>
        <begin position="392"/>
        <end position="450"/>
    </location>
</feature>
<protein>
    <submittedName>
        <fullName evidence="2">Uncharacterized protein</fullName>
    </submittedName>
</protein>
<comment type="caution">
    <text evidence="2">The sequence shown here is derived from an EMBL/GenBank/DDBJ whole genome shotgun (WGS) entry which is preliminary data.</text>
</comment>
<keyword evidence="3" id="KW-1185">Reference proteome</keyword>
<dbReference type="EMBL" id="JAVHNR010000003">
    <property type="protein sequence ID" value="KAK6347970.1"/>
    <property type="molecule type" value="Genomic_DNA"/>
</dbReference>
<evidence type="ECO:0000313" key="2">
    <source>
        <dbReference type="EMBL" id="KAK6347970.1"/>
    </source>
</evidence>
<dbReference type="AlphaFoldDB" id="A0AAN8N8A1"/>
<accession>A0AAN8N8A1</accession>